<dbReference type="InterPro" id="IPR043128">
    <property type="entry name" value="Rev_trsase/Diguanyl_cyclase"/>
</dbReference>
<name>A0AAN8GGG2_PATCE</name>
<accession>A0AAN8GGG2</accession>
<dbReference type="EMBL" id="JAZGQO010000021">
    <property type="protein sequence ID" value="KAK6165929.1"/>
    <property type="molecule type" value="Genomic_DNA"/>
</dbReference>
<evidence type="ECO:0000313" key="3">
    <source>
        <dbReference type="EMBL" id="KAK6165929.1"/>
    </source>
</evidence>
<dbReference type="SUPFAM" id="SSF56672">
    <property type="entry name" value="DNA/RNA polymerases"/>
    <property type="match status" value="1"/>
</dbReference>
<dbReference type="AlphaFoldDB" id="A0AAN8GGG2"/>
<feature type="compositionally biased region" description="Low complexity" evidence="1">
    <location>
        <begin position="37"/>
        <end position="53"/>
    </location>
</feature>
<organism evidence="3 4">
    <name type="scientific">Patella caerulea</name>
    <name type="common">Rayed Mediterranean limpet</name>
    <dbReference type="NCBI Taxonomy" id="87958"/>
    <lineage>
        <taxon>Eukaryota</taxon>
        <taxon>Metazoa</taxon>
        <taxon>Spiralia</taxon>
        <taxon>Lophotrochozoa</taxon>
        <taxon>Mollusca</taxon>
        <taxon>Gastropoda</taxon>
        <taxon>Patellogastropoda</taxon>
        <taxon>Patelloidea</taxon>
        <taxon>Patellidae</taxon>
        <taxon>Patella</taxon>
    </lineage>
</organism>
<evidence type="ECO:0000259" key="2">
    <source>
        <dbReference type="PROSITE" id="PS50878"/>
    </source>
</evidence>
<feature type="compositionally biased region" description="Polar residues" evidence="1">
    <location>
        <begin position="10"/>
        <end position="21"/>
    </location>
</feature>
<dbReference type="PANTHER" id="PTHR33050">
    <property type="entry name" value="REVERSE TRANSCRIPTASE DOMAIN-CONTAINING PROTEIN"/>
    <property type="match status" value="1"/>
</dbReference>
<evidence type="ECO:0000313" key="4">
    <source>
        <dbReference type="Proteomes" id="UP001347796"/>
    </source>
</evidence>
<dbReference type="PANTHER" id="PTHR33050:SF8">
    <property type="entry name" value="REVERSE TRANSCRIPTASE DOMAIN-CONTAINING PROTEIN"/>
    <property type="match status" value="1"/>
</dbReference>
<dbReference type="InterPro" id="IPR052055">
    <property type="entry name" value="Hepadnavirus_pol/RT"/>
</dbReference>
<feature type="domain" description="Reverse transcriptase" evidence="2">
    <location>
        <begin position="106"/>
        <end position="300"/>
    </location>
</feature>
<dbReference type="Gene3D" id="3.30.70.270">
    <property type="match status" value="1"/>
</dbReference>
<dbReference type="Proteomes" id="UP001347796">
    <property type="component" value="Unassembled WGS sequence"/>
</dbReference>
<evidence type="ECO:0000256" key="1">
    <source>
        <dbReference type="SAM" id="MobiDB-lite"/>
    </source>
</evidence>
<comment type="caution">
    <text evidence="3">The sequence shown here is derived from an EMBL/GenBank/DDBJ whole genome shotgun (WGS) entry which is preliminary data.</text>
</comment>
<dbReference type="PROSITE" id="PS50878">
    <property type="entry name" value="RT_POL"/>
    <property type="match status" value="1"/>
</dbReference>
<protein>
    <recommendedName>
        <fullName evidence="2">Reverse transcriptase domain-containing protein</fullName>
    </recommendedName>
</protein>
<proteinExistence type="predicted"/>
<gene>
    <name evidence="3" type="ORF">SNE40_022735</name>
</gene>
<dbReference type="Pfam" id="PF00078">
    <property type="entry name" value="RVT_1"/>
    <property type="match status" value="1"/>
</dbReference>
<feature type="region of interest" description="Disordered" evidence="1">
    <location>
        <begin position="1"/>
        <end position="63"/>
    </location>
</feature>
<reference evidence="3 4" key="1">
    <citation type="submission" date="2024-01" db="EMBL/GenBank/DDBJ databases">
        <title>The genome of the rayed Mediterranean limpet Patella caerulea (Linnaeus, 1758).</title>
        <authorList>
            <person name="Anh-Thu Weber A."/>
            <person name="Halstead-Nussloch G."/>
        </authorList>
    </citation>
    <scope>NUCLEOTIDE SEQUENCE [LARGE SCALE GENOMIC DNA]</scope>
    <source>
        <strain evidence="3">AATW-2023a</strain>
        <tissue evidence="3">Whole specimen</tissue>
    </source>
</reference>
<dbReference type="InterPro" id="IPR000477">
    <property type="entry name" value="RT_dom"/>
</dbReference>
<sequence length="572" mass="64574">MLRSSRKRSAVTSKVQRSQQGIGAVPPKRPRTKQSKATKTSQQKQSTPPTSTADDNSNIPTLENLIEPDGVLTPIVETTTPTGNVYISSNYPLEKLIGEVNAGRMIGPFRSRPLFSLQISPIGLVPKNSGGWRLITHLSYPHGNSINDFIDENNSSVKYTSFDSVVQMIASLGENALLGKMDIKSAFRLLPVHPGDFDLLGIYFNNYYFIDKCLPMGCAVSCSLFETFSRFLQWVVTSKSELHTIEHYLDDFIFAGASNSSDCLSLMKAFTDVCESLGVPIADDKTVGPTNQLTFLGLSIDTKNMQIKIPIDKLARLNRELKDIVIKRRVRLHELESITGLMSFCAKAIPCSRAFLRRFYDIIALFKSKNPKYFYTVRVTRNLKEDILVWLTFLDSFNGVCYISDQRWLSNTYLQLFTDSSGNSDLGCGAYFCGHWLQFRWPKKWANQDIMRDMTSLELIPIVFAFITWSSYLQNKCVVLHVDNQALVSVINKQSSKSARVMSLLRPLVLQFLLYNIRVKAVYITSVKNDLADSLSRFQEQRFRALAPSAEKMPDSIPVSFLEIISRMALKN</sequence>
<dbReference type="CDD" id="cd03714">
    <property type="entry name" value="RT_DIRS1"/>
    <property type="match status" value="1"/>
</dbReference>
<dbReference type="CDD" id="cd09275">
    <property type="entry name" value="RNase_HI_RT_DIRS1"/>
    <property type="match status" value="1"/>
</dbReference>
<keyword evidence="4" id="KW-1185">Reference proteome</keyword>
<dbReference type="InterPro" id="IPR043502">
    <property type="entry name" value="DNA/RNA_pol_sf"/>
</dbReference>